<keyword evidence="3" id="KW-1185">Reference proteome</keyword>
<reference evidence="2 3" key="1">
    <citation type="submission" date="2019-05" db="EMBL/GenBank/DDBJ databases">
        <title>Another draft genome of Portunus trituberculatus and its Hox gene families provides insights of decapod evolution.</title>
        <authorList>
            <person name="Jeong J.-H."/>
            <person name="Song I."/>
            <person name="Kim S."/>
            <person name="Choi T."/>
            <person name="Kim D."/>
            <person name="Ryu S."/>
            <person name="Kim W."/>
        </authorList>
    </citation>
    <scope>NUCLEOTIDE SEQUENCE [LARGE SCALE GENOMIC DNA]</scope>
    <source>
        <tissue evidence="2">Muscle</tissue>
    </source>
</reference>
<gene>
    <name evidence="2" type="ORF">E2C01_033340</name>
</gene>
<protein>
    <submittedName>
        <fullName evidence="2">Uncharacterized protein</fullName>
    </submittedName>
</protein>
<evidence type="ECO:0000313" key="2">
    <source>
        <dbReference type="EMBL" id="MPC39791.1"/>
    </source>
</evidence>
<proteinExistence type="predicted"/>
<feature type="region of interest" description="Disordered" evidence="1">
    <location>
        <begin position="30"/>
        <end position="51"/>
    </location>
</feature>
<organism evidence="2 3">
    <name type="scientific">Portunus trituberculatus</name>
    <name type="common">Swimming crab</name>
    <name type="synonym">Neptunus trituberculatus</name>
    <dbReference type="NCBI Taxonomy" id="210409"/>
    <lineage>
        <taxon>Eukaryota</taxon>
        <taxon>Metazoa</taxon>
        <taxon>Ecdysozoa</taxon>
        <taxon>Arthropoda</taxon>
        <taxon>Crustacea</taxon>
        <taxon>Multicrustacea</taxon>
        <taxon>Malacostraca</taxon>
        <taxon>Eumalacostraca</taxon>
        <taxon>Eucarida</taxon>
        <taxon>Decapoda</taxon>
        <taxon>Pleocyemata</taxon>
        <taxon>Brachyura</taxon>
        <taxon>Eubrachyura</taxon>
        <taxon>Portunoidea</taxon>
        <taxon>Portunidae</taxon>
        <taxon>Portuninae</taxon>
        <taxon>Portunus</taxon>
    </lineage>
</organism>
<evidence type="ECO:0000313" key="3">
    <source>
        <dbReference type="Proteomes" id="UP000324222"/>
    </source>
</evidence>
<dbReference type="Proteomes" id="UP000324222">
    <property type="component" value="Unassembled WGS sequence"/>
</dbReference>
<sequence length="86" mass="9703">MVLYPVIYVSPEVLYADKHHAFVLCTSPTLEHPDDEEGKNTDNHCESRPRVSRAQHAGPYFKPDCGKSGFHRVSQSCNFSLQLLSL</sequence>
<dbReference type="AlphaFoldDB" id="A0A5B7EYF9"/>
<evidence type="ECO:0000256" key="1">
    <source>
        <dbReference type="SAM" id="MobiDB-lite"/>
    </source>
</evidence>
<dbReference type="EMBL" id="VSRR010004480">
    <property type="protein sequence ID" value="MPC39791.1"/>
    <property type="molecule type" value="Genomic_DNA"/>
</dbReference>
<accession>A0A5B7EYF9</accession>
<name>A0A5B7EYF9_PORTR</name>
<feature type="compositionally biased region" description="Basic and acidic residues" evidence="1">
    <location>
        <begin position="38"/>
        <end position="49"/>
    </location>
</feature>
<comment type="caution">
    <text evidence="2">The sequence shown here is derived from an EMBL/GenBank/DDBJ whole genome shotgun (WGS) entry which is preliminary data.</text>
</comment>